<sequence>MNAPASGGRAAMRASPPAIVVSTYRGPIELIDRGAGPVVLALHGGMGGCDQSSLLARAALGDDPPPRVLALSRPGYLGTPQTSGATPEAQADLYAALLDALNIETATIIAVSAGGPSALHFALRHPARCAGVVLVSCCTGTLDVPEQVRARLPMMRLIARLPPLVALLRWAALRNPATSARRSIRDPVLRTRTLADPVAGAMLRELQASVFSRMAERLPGTLSDTAYFAQMQAIDVSALATPLLVIHGTGDAVVPFSHAARVAHDAPHGELLAIEAGEHVSLFTHLEEVRERVSEFGARCCVRYPLKNGVPSLKIDH</sequence>
<feature type="domain" description="AB hydrolase-1" evidence="1">
    <location>
        <begin position="37"/>
        <end position="285"/>
    </location>
</feature>
<evidence type="ECO:0000313" key="3">
    <source>
        <dbReference type="Proteomes" id="UP000285523"/>
    </source>
</evidence>
<dbReference type="AlphaFoldDB" id="A0A418VJJ5"/>
<protein>
    <submittedName>
        <fullName evidence="2">Alpha/beta hydrolase</fullName>
    </submittedName>
</protein>
<dbReference type="PANTHER" id="PTHR43689:SF8">
    <property type="entry name" value="ALPHA_BETA-HYDROLASES SUPERFAMILY PROTEIN"/>
    <property type="match status" value="1"/>
</dbReference>
<name>A0A418VJJ5_RHOPL</name>
<dbReference type="Gene3D" id="3.40.50.1820">
    <property type="entry name" value="alpha/beta hydrolase"/>
    <property type="match status" value="1"/>
</dbReference>
<dbReference type="GO" id="GO:0016787">
    <property type="term" value="F:hydrolase activity"/>
    <property type="evidence" value="ECO:0007669"/>
    <property type="project" value="UniProtKB-KW"/>
</dbReference>
<dbReference type="SUPFAM" id="SSF53474">
    <property type="entry name" value="alpha/beta-Hydrolases"/>
    <property type="match status" value="1"/>
</dbReference>
<evidence type="ECO:0000313" key="2">
    <source>
        <dbReference type="EMBL" id="RJF76211.1"/>
    </source>
</evidence>
<keyword evidence="2" id="KW-0378">Hydrolase</keyword>
<reference evidence="2 3" key="1">
    <citation type="submission" date="2018-09" db="EMBL/GenBank/DDBJ databases">
        <title>Draft genome sequence of Rhodopseudomonas palustris 2.1.18.</title>
        <authorList>
            <person name="Robertson S.L."/>
            <person name="Meyer T.E."/>
            <person name="Kyndt J.A."/>
        </authorList>
    </citation>
    <scope>NUCLEOTIDE SEQUENCE [LARGE SCALE GENOMIC DNA]</scope>
    <source>
        <strain evidence="2 3">2.1.18</strain>
    </source>
</reference>
<dbReference type="InterPro" id="IPR000073">
    <property type="entry name" value="AB_hydrolase_1"/>
</dbReference>
<dbReference type="Proteomes" id="UP000285523">
    <property type="component" value="Unassembled WGS sequence"/>
</dbReference>
<organism evidence="2 3">
    <name type="scientific">Rhodopseudomonas palustris</name>
    <dbReference type="NCBI Taxonomy" id="1076"/>
    <lineage>
        <taxon>Bacteria</taxon>
        <taxon>Pseudomonadati</taxon>
        <taxon>Pseudomonadota</taxon>
        <taxon>Alphaproteobacteria</taxon>
        <taxon>Hyphomicrobiales</taxon>
        <taxon>Nitrobacteraceae</taxon>
        <taxon>Rhodopseudomonas</taxon>
    </lineage>
</organism>
<evidence type="ECO:0000259" key="1">
    <source>
        <dbReference type="Pfam" id="PF00561"/>
    </source>
</evidence>
<dbReference type="InterPro" id="IPR029058">
    <property type="entry name" value="AB_hydrolase_fold"/>
</dbReference>
<dbReference type="OrthoDB" id="9798888at2"/>
<proteinExistence type="predicted"/>
<comment type="caution">
    <text evidence="2">The sequence shown here is derived from an EMBL/GenBank/DDBJ whole genome shotgun (WGS) entry which is preliminary data.</text>
</comment>
<dbReference type="EMBL" id="QYYD01000005">
    <property type="protein sequence ID" value="RJF76211.1"/>
    <property type="molecule type" value="Genomic_DNA"/>
</dbReference>
<dbReference type="PANTHER" id="PTHR43689">
    <property type="entry name" value="HYDROLASE"/>
    <property type="match status" value="1"/>
</dbReference>
<accession>A0A418VJJ5</accession>
<gene>
    <name evidence="2" type="ORF">D4Q52_06185</name>
</gene>
<dbReference type="Pfam" id="PF00561">
    <property type="entry name" value="Abhydrolase_1"/>
    <property type="match status" value="1"/>
</dbReference>